<keyword evidence="1" id="KW-0812">Transmembrane</keyword>
<reference evidence="3" key="1">
    <citation type="submission" date="2022-11" db="UniProtKB">
        <authorList>
            <consortium name="WormBaseParasite"/>
        </authorList>
    </citation>
    <scope>IDENTIFICATION</scope>
</reference>
<protein>
    <submittedName>
        <fullName evidence="3">Uncharacterized protein</fullName>
    </submittedName>
</protein>
<keyword evidence="1" id="KW-1133">Transmembrane helix</keyword>
<proteinExistence type="predicted"/>
<feature type="transmembrane region" description="Helical" evidence="1">
    <location>
        <begin position="7"/>
        <end position="31"/>
    </location>
</feature>
<keyword evidence="2" id="KW-1185">Reference proteome</keyword>
<name>A0A915EBY0_9BILA</name>
<evidence type="ECO:0000313" key="3">
    <source>
        <dbReference type="WBParaSite" id="jg4531"/>
    </source>
</evidence>
<dbReference type="WBParaSite" id="jg4531">
    <property type="protein sequence ID" value="jg4531"/>
    <property type="gene ID" value="jg4531"/>
</dbReference>
<organism evidence="2 3">
    <name type="scientific">Ditylenchus dipsaci</name>
    <dbReference type="NCBI Taxonomy" id="166011"/>
    <lineage>
        <taxon>Eukaryota</taxon>
        <taxon>Metazoa</taxon>
        <taxon>Ecdysozoa</taxon>
        <taxon>Nematoda</taxon>
        <taxon>Chromadorea</taxon>
        <taxon>Rhabditida</taxon>
        <taxon>Tylenchina</taxon>
        <taxon>Tylenchomorpha</taxon>
        <taxon>Sphaerularioidea</taxon>
        <taxon>Anguinidae</taxon>
        <taxon>Anguininae</taxon>
        <taxon>Ditylenchus</taxon>
    </lineage>
</organism>
<evidence type="ECO:0000256" key="1">
    <source>
        <dbReference type="SAM" id="Phobius"/>
    </source>
</evidence>
<accession>A0A915EBY0</accession>
<evidence type="ECO:0000313" key="2">
    <source>
        <dbReference type="Proteomes" id="UP000887574"/>
    </source>
</evidence>
<keyword evidence="1" id="KW-0472">Membrane</keyword>
<sequence>MNLWHSSILRVIICLSITSFIFVCFFAVWHLKTNIEEPAQQALRLFLDSAYRLPPANNLCNLEADIEFRTIPTAQCEIRDECVKVSAAVR</sequence>
<dbReference type="AlphaFoldDB" id="A0A915EBY0"/>
<dbReference type="Proteomes" id="UP000887574">
    <property type="component" value="Unplaced"/>
</dbReference>